<dbReference type="AlphaFoldDB" id="B8HUI0"/>
<protein>
    <recommendedName>
        <fullName evidence="2">Translation initiation factor IF-2</fullName>
    </recommendedName>
</protein>
<dbReference type="KEGG" id="cyn:Cyan7425_3865"/>
<organism evidence="1">
    <name type="scientific">Cyanothece sp. (strain PCC 7425 / ATCC 29141)</name>
    <dbReference type="NCBI Taxonomy" id="395961"/>
    <lineage>
        <taxon>Bacteria</taxon>
        <taxon>Bacillati</taxon>
        <taxon>Cyanobacteriota</taxon>
        <taxon>Cyanophyceae</taxon>
        <taxon>Gomontiellales</taxon>
        <taxon>Cyanothecaceae</taxon>
        <taxon>Cyanothece</taxon>
    </lineage>
</organism>
<sequence length="69" mass="7413">MGFADLSIAEIAADYNLAVEQVLHLCDRLGIAYKTPQTRLPLEDAKAVILLILAEGEQGSQGQDFPSAL</sequence>
<reference evidence="1" key="1">
    <citation type="submission" date="2009-01" db="EMBL/GenBank/DDBJ databases">
        <title>Complete sequence of chromosome Cyanothece sp. PCC 7425.</title>
        <authorList>
            <consortium name="US DOE Joint Genome Institute"/>
            <person name="Lucas S."/>
            <person name="Copeland A."/>
            <person name="Lapidus A."/>
            <person name="Glavina del Rio T."/>
            <person name="Dalin E."/>
            <person name="Tice H."/>
            <person name="Bruce D."/>
            <person name="Goodwin L."/>
            <person name="Pitluck S."/>
            <person name="Sims D."/>
            <person name="Meineke L."/>
            <person name="Brettin T."/>
            <person name="Detter J.C."/>
            <person name="Han C."/>
            <person name="Larimer F."/>
            <person name="Land M."/>
            <person name="Hauser L."/>
            <person name="Kyrpides N."/>
            <person name="Ovchinnikova G."/>
            <person name="Liberton M."/>
            <person name="Stoeckel J."/>
            <person name="Banerjee A."/>
            <person name="Singh A."/>
            <person name="Page L."/>
            <person name="Sato H."/>
            <person name="Zhao L."/>
            <person name="Sherman L."/>
            <person name="Pakrasi H."/>
            <person name="Richardson P."/>
        </authorList>
    </citation>
    <scope>NUCLEOTIDE SEQUENCE</scope>
    <source>
        <strain evidence="1">PCC 7425</strain>
    </source>
</reference>
<dbReference type="OrthoDB" id="464819at2"/>
<dbReference type="eggNOG" id="ENOG5032YPY">
    <property type="taxonomic scope" value="Bacteria"/>
</dbReference>
<accession>B8HUI0</accession>
<dbReference type="HOGENOM" id="CLU_201052_0_0_3"/>
<dbReference type="STRING" id="395961.Cyan7425_3865"/>
<name>B8HUI0_CYAP4</name>
<evidence type="ECO:0000313" key="1">
    <source>
        <dbReference type="EMBL" id="ACL46182.1"/>
    </source>
</evidence>
<dbReference type="EMBL" id="CP001344">
    <property type="protein sequence ID" value="ACL46182.1"/>
    <property type="molecule type" value="Genomic_DNA"/>
</dbReference>
<evidence type="ECO:0008006" key="2">
    <source>
        <dbReference type="Google" id="ProtNLM"/>
    </source>
</evidence>
<proteinExistence type="predicted"/>
<gene>
    <name evidence="1" type="ordered locus">Cyan7425_3865</name>
</gene>